<comment type="caution">
    <text evidence="2">The sequence shown here is derived from an EMBL/GenBank/DDBJ whole genome shotgun (WGS) entry which is preliminary data.</text>
</comment>
<evidence type="ECO:0000313" key="2">
    <source>
        <dbReference type="EMBL" id="MBP1963345.1"/>
    </source>
</evidence>
<feature type="compositionally biased region" description="Polar residues" evidence="1">
    <location>
        <begin position="1"/>
        <end position="11"/>
    </location>
</feature>
<evidence type="ECO:0000256" key="1">
    <source>
        <dbReference type="SAM" id="MobiDB-lite"/>
    </source>
</evidence>
<sequence>MITIKSQVTAQSRKDEENGSAPKSNPTRQSPSFQQPPSAGAVQRQSAFGGPSISPSASQIMQLQKTIGNHATAKLFASRMDSKTVVQRVVQRTTASIQREKSLPKPVTEVQVQPLLDLIESQRQKITDLQRSKEMSSDNRENLDQCFKKLTNLFIQMRDSDNPMLLWDNFTEWTETSAWSGGGSEYWETFTSLSNESDAKKVKEQEREKEKTSDKKAWSTECDAVFSDMNSQYGAWDGTRTNRGAWWGSARPGSTTGATNVPTEVIRELRKRVGGTGWRFSDSFSGGISFHKTRGGVDFIYHMLPPG</sequence>
<keyword evidence="3" id="KW-1185">Reference proteome</keyword>
<gene>
    <name evidence="2" type="ORF">J2Z65_002561</name>
</gene>
<name>A0ABS4HXQ7_9BACL</name>
<feature type="compositionally biased region" description="Polar residues" evidence="1">
    <location>
        <begin position="21"/>
        <end position="37"/>
    </location>
</feature>
<protein>
    <submittedName>
        <fullName evidence="2">Uncharacterized protein</fullName>
    </submittedName>
</protein>
<evidence type="ECO:0000313" key="3">
    <source>
        <dbReference type="Proteomes" id="UP001519344"/>
    </source>
</evidence>
<dbReference type="RefSeq" id="WP_167058810.1">
    <property type="nucleotide sequence ID" value="NZ_JAAOZR010000019.1"/>
</dbReference>
<organism evidence="2 3">
    <name type="scientific">Paenibacillus aceris</name>
    <dbReference type="NCBI Taxonomy" id="869555"/>
    <lineage>
        <taxon>Bacteria</taxon>
        <taxon>Bacillati</taxon>
        <taxon>Bacillota</taxon>
        <taxon>Bacilli</taxon>
        <taxon>Bacillales</taxon>
        <taxon>Paenibacillaceae</taxon>
        <taxon>Paenibacillus</taxon>
    </lineage>
</organism>
<reference evidence="2 3" key="1">
    <citation type="submission" date="2021-03" db="EMBL/GenBank/DDBJ databases">
        <title>Genomic Encyclopedia of Type Strains, Phase IV (KMG-IV): sequencing the most valuable type-strain genomes for metagenomic binning, comparative biology and taxonomic classification.</title>
        <authorList>
            <person name="Goeker M."/>
        </authorList>
    </citation>
    <scope>NUCLEOTIDE SEQUENCE [LARGE SCALE GENOMIC DNA]</scope>
    <source>
        <strain evidence="2 3">DSM 24950</strain>
    </source>
</reference>
<accession>A0ABS4HXQ7</accession>
<feature type="region of interest" description="Disordered" evidence="1">
    <location>
        <begin position="1"/>
        <end position="55"/>
    </location>
</feature>
<dbReference type="Proteomes" id="UP001519344">
    <property type="component" value="Unassembled WGS sequence"/>
</dbReference>
<dbReference type="EMBL" id="JAGGKV010000005">
    <property type="protein sequence ID" value="MBP1963345.1"/>
    <property type="molecule type" value="Genomic_DNA"/>
</dbReference>
<proteinExistence type="predicted"/>